<protein>
    <submittedName>
        <fullName evidence="2">Uncharacterized protein</fullName>
    </submittedName>
</protein>
<keyword evidence="3" id="KW-1185">Reference proteome</keyword>
<reference evidence="2" key="1">
    <citation type="submission" date="2022-08" db="EMBL/GenBank/DDBJ databases">
        <authorList>
            <consortium name="DOE Joint Genome Institute"/>
            <person name="Min B."/>
            <person name="Riley R."/>
            <person name="Sierra-Patev S."/>
            <person name="Naranjo-Ortiz M."/>
            <person name="Looney B."/>
            <person name="Konkel Z."/>
            <person name="Slot J.C."/>
            <person name="Sakamoto Y."/>
            <person name="Steenwyk J.L."/>
            <person name="Rokas A."/>
            <person name="Carro J."/>
            <person name="Camarero S."/>
            <person name="Ferreira P."/>
            <person name="Molpeceres G."/>
            <person name="Ruiz-Duenas F.J."/>
            <person name="Serrano A."/>
            <person name="Henrissat B."/>
            <person name="Drula E."/>
            <person name="Hughes K.W."/>
            <person name="Mata J.L."/>
            <person name="Ishikawa N.K."/>
            <person name="Vargas-Isla R."/>
            <person name="Ushijima S."/>
            <person name="Smith C.A."/>
            <person name="Ahrendt S."/>
            <person name="Andreopoulos W."/>
            <person name="He G."/>
            <person name="Labutti K."/>
            <person name="Lipzen A."/>
            <person name="Ng V."/>
            <person name="Sandor L."/>
            <person name="Barry K."/>
            <person name="Martinez A.T."/>
            <person name="Xiao Y."/>
            <person name="Gibbons J.G."/>
            <person name="Terashima K."/>
            <person name="Hibbett D.S."/>
            <person name="Grigoriev I.V."/>
        </authorList>
    </citation>
    <scope>NUCLEOTIDE SEQUENCE</scope>
    <source>
        <strain evidence="2">TFB9207</strain>
    </source>
</reference>
<name>A0AA38P5Z2_9AGAR</name>
<evidence type="ECO:0000256" key="1">
    <source>
        <dbReference type="SAM" id="SignalP"/>
    </source>
</evidence>
<dbReference type="EMBL" id="MU806296">
    <property type="protein sequence ID" value="KAJ3836755.1"/>
    <property type="molecule type" value="Genomic_DNA"/>
</dbReference>
<comment type="caution">
    <text evidence="2">The sequence shown here is derived from an EMBL/GenBank/DDBJ whole genome shotgun (WGS) entry which is preliminary data.</text>
</comment>
<keyword evidence="1" id="KW-0732">Signal</keyword>
<dbReference type="Proteomes" id="UP001163846">
    <property type="component" value="Unassembled WGS sequence"/>
</dbReference>
<gene>
    <name evidence="2" type="ORF">F5878DRAFT_247996</name>
</gene>
<accession>A0AA38P5Z2</accession>
<feature type="signal peptide" evidence="1">
    <location>
        <begin position="1"/>
        <end position="23"/>
    </location>
</feature>
<evidence type="ECO:0000313" key="2">
    <source>
        <dbReference type="EMBL" id="KAJ3836755.1"/>
    </source>
</evidence>
<evidence type="ECO:0000313" key="3">
    <source>
        <dbReference type="Proteomes" id="UP001163846"/>
    </source>
</evidence>
<sequence length="356" mass="41046">MRFPHMYPLVVFGVFGLFCSVAAVPVVVIPQNLTSRAPQEELTNQQWTDKAIEDIKNSFKRSSVELLRVGVTAGRFENEDEDLVRFYFNQEISTEVGFHMVRFDQGLQLPRRRDIEQKMARFVVEFEVVEGNERKTKRYRGAVLRLDEGRFIRSEEVNFGMMLPPEVQKEITLDDLNKMRERYCDSRSIEDRTEVLARRINALVEARHGRNQGRVGMVKAGFPNIHEPGRPYSAAHYTTTMDQAAKNLVSELFNKDIATRPTLLSFDPVHPYPLPGLLDLVEFELEIDTEPGIEVFIGAVWTEQVNGDYVWMLRPPRGSRSVRQQMEQLRELHHWRVAHNSRRLTEAITGDGGADT</sequence>
<dbReference type="AlphaFoldDB" id="A0AA38P5Z2"/>
<organism evidence="2 3">
    <name type="scientific">Lentinula raphanica</name>
    <dbReference type="NCBI Taxonomy" id="153919"/>
    <lineage>
        <taxon>Eukaryota</taxon>
        <taxon>Fungi</taxon>
        <taxon>Dikarya</taxon>
        <taxon>Basidiomycota</taxon>
        <taxon>Agaricomycotina</taxon>
        <taxon>Agaricomycetes</taxon>
        <taxon>Agaricomycetidae</taxon>
        <taxon>Agaricales</taxon>
        <taxon>Marasmiineae</taxon>
        <taxon>Omphalotaceae</taxon>
        <taxon>Lentinula</taxon>
    </lineage>
</organism>
<proteinExistence type="predicted"/>
<feature type="chain" id="PRO_5041258879" evidence="1">
    <location>
        <begin position="24"/>
        <end position="356"/>
    </location>
</feature>